<evidence type="ECO:0000313" key="3">
    <source>
        <dbReference type="EMBL" id="CAG9809205.1"/>
    </source>
</evidence>
<feature type="transmembrane region" description="Helical" evidence="1">
    <location>
        <begin position="42"/>
        <end position="66"/>
    </location>
</feature>
<dbReference type="OrthoDB" id="10009287at2759"/>
<dbReference type="GO" id="GO:0008017">
    <property type="term" value="F:microtubule binding"/>
    <property type="evidence" value="ECO:0007669"/>
    <property type="project" value="TreeGrafter"/>
</dbReference>
<organism evidence="3 4">
    <name type="scientific">Chironomus riparius</name>
    <dbReference type="NCBI Taxonomy" id="315576"/>
    <lineage>
        <taxon>Eukaryota</taxon>
        <taxon>Metazoa</taxon>
        <taxon>Ecdysozoa</taxon>
        <taxon>Arthropoda</taxon>
        <taxon>Hexapoda</taxon>
        <taxon>Insecta</taxon>
        <taxon>Pterygota</taxon>
        <taxon>Neoptera</taxon>
        <taxon>Endopterygota</taxon>
        <taxon>Diptera</taxon>
        <taxon>Nematocera</taxon>
        <taxon>Chironomoidea</taxon>
        <taxon>Chironomidae</taxon>
        <taxon>Chironominae</taxon>
        <taxon>Chironomus</taxon>
    </lineage>
</organism>
<accession>A0A9N9S591</accession>
<dbReference type="GO" id="GO:0071786">
    <property type="term" value="P:endoplasmic reticulum tubular network organization"/>
    <property type="evidence" value="ECO:0007669"/>
    <property type="project" value="TreeGrafter"/>
</dbReference>
<sequence length="279" mass="32181">MITAGISRILILVFGILYPAYSSYKAIRTKNVKEYVRWMMHWIVMAAFQVIETFSDVFLCWFPFYYETKVCIVFWLLSPMTKGSSILYKKFIHPKLSRHEQEIDDYINQAKTKGYSTVIQLGTKSFDYASKFIVETAIKSAQTIRKSYSLSDLTETDGVNEMQNVPIRQRTSRPKHNAITRSSSLSKRPTSEIYFQELEIKDSPKVTQNDYNYVRSIEDISSGYSSTMDLSRSELSRTSSNASLALRSKKSSRDNMSMSVSSTLPRRRASEKKQMRATK</sequence>
<gene>
    <name evidence="3" type="ORF">CHIRRI_LOCUS12033</name>
</gene>
<reference evidence="3" key="2">
    <citation type="submission" date="2022-10" db="EMBL/GenBank/DDBJ databases">
        <authorList>
            <consortium name="ENA_rothamsted_submissions"/>
            <consortium name="culmorum"/>
            <person name="King R."/>
        </authorList>
    </citation>
    <scope>NUCLEOTIDE SEQUENCE</scope>
</reference>
<dbReference type="AlphaFoldDB" id="A0A9N9S591"/>
<dbReference type="GO" id="GO:0005881">
    <property type="term" value="C:cytoplasmic microtubule"/>
    <property type="evidence" value="ECO:0007669"/>
    <property type="project" value="TreeGrafter"/>
</dbReference>
<protein>
    <recommendedName>
        <fullName evidence="1">Receptor expression-enhancing protein</fullName>
    </recommendedName>
</protein>
<dbReference type="Proteomes" id="UP001153620">
    <property type="component" value="Chromosome 3"/>
</dbReference>
<evidence type="ECO:0000256" key="2">
    <source>
        <dbReference type="SAM" id="MobiDB-lite"/>
    </source>
</evidence>
<reference evidence="3" key="1">
    <citation type="submission" date="2022-01" db="EMBL/GenBank/DDBJ databases">
        <authorList>
            <person name="King R."/>
        </authorList>
    </citation>
    <scope>NUCLEOTIDE SEQUENCE</scope>
</reference>
<keyword evidence="1" id="KW-0472">Membrane</keyword>
<comment type="subcellular location">
    <subcellularLocation>
        <location evidence="1">Membrane</location>
        <topology evidence="1">Multi-pass membrane protein</topology>
    </subcellularLocation>
</comment>
<dbReference type="GO" id="GO:0071782">
    <property type="term" value="C:endoplasmic reticulum tubular network"/>
    <property type="evidence" value="ECO:0007669"/>
    <property type="project" value="TreeGrafter"/>
</dbReference>
<name>A0A9N9S591_9DIPT</name>
<dbReference type="EMBL" id="OU895879">
    <property type="protein sequence ID" value="CAG9809205.1"/>
    <property type="molecule type" value="Genomic_DNA"/>
</dbReference>
<keyword evidence="1" id="KW-1133">Transmembrane helix</keyword>
<feature type="compositionally biased region" description="Basic residues" evidence="2">
    <location>
        <begin position="265"/>
        <end position="279"/>
    </location>
</feature>
<dbReference type="PANTHER" id="PTHR12300:SF117">
    <property type="entry name" value="LP05237P-RELATED"/>
    <property type="match status" value="1"/>
</dbReference>
<dbReference type="PANTHER" id="PTHR12300">
    <property type="entry name" value="HVA22-LIKE PROTEINS"/>
    <property type="match status" value="1"/>
</dbReference>
<keyword evidence="1" id="KW-0812">Transmembrane</keyword>
<comment type="similarity">
    <text evidence="1">Belongs to the DP1 family.</text>
</comment>
<proteinExistence type="inferred from homology"/>
<dbReference type="GO" id="GO:0005789">
    <property type="term" value="C:endoplasmic reticulum membrane"/>
    <property type="evidence" value="ECO:0007669"/>
    <property type="project" value="TreeGrafter"/>
</dbReference>
<dbReference type="Pfam" id="PF03134">
    <property type="entry name" value="TB2_DP1_HVA22"/>
    <property type="match status" value="1"/>
</dbReference>
<evidence type="ECO:0000313" key="4">
    <source>
        <dbReference type="Proteomes" id="UP001153620"/>
    </source>
</evidence>
<feature type="transmembrane region" description="Helical" evidence="1">
    <location>
        <begin position="6"/>
        <end position="21"/>
    </location>
</feature>
<keyword evidence="4" id="KW-1185">Reference proteome</keyword>
<feature type="region of interest" description="Disordered" evidence="2">
    <location>
        <begin position="233"/>
        <end position="279"/>
    </location>
</feature>
<dbReference type="InterPro" id="IPR004345">
    <property type="entry name" value="TB2_DP1_HVA22"/>
</dbReference>
<evidence type="ECO:0000256" key="1">
    <source>
        <dbReference type="RuleBase" id="RU362006"/>
    </source>
</evidence>